<dbReference type="STRING" id="47678.ERS852494_02241"/>
<dbReference type="AlphaFoldDB" id="A0A174N719"/>
<evidence type="ECO:0000313" key="2">
    <source>
        <dbReference type="EMBL" id="CUP42647.1"/>
    </source>
</evidence>
<dbReference type="Proteomes" id="UP000095657">
    <property type="component" value="Unassembled WGS sequence"/>
</dbReference>
<dbReference type="Gene3D" id="1.25.40.10">
    <property type="entry name" value="Tetratricopeptide repeat domain"/>
    <property type="match status" value="1"/>
</dbReference>
<evidence type="ECO:0000313" key="3">
    <source>
        <dbReference type="Proteomes" id="UP000095657"/>
    </source>
</evidence>
<reference evidence="2 3" key="1">
    <citation type="submission" date="2015-09" db="EMBL/GenBank/DDBJ databases">
        <authorList>
            <consortium name="Pathogen Informatics"/>
        </authorList>
    </citation>
    <scope>NUCLEOTIDE SEQUENCE [LARGE SCALE GENOMIC DNA]</scope>
    <source>
        <strain evidence="2 3">2789STDY5834880</strain>
    </source>
</reference>
<dbReference type="InterPro" id="IPR011990">
    <property type="entry name" value="TPR-like_helical_dom_sf"/>
</dbReference>
<protein>
    <submittedName>
        <fullName evidence="2">Sigma-70 region 4 type 2</fullName>
    </submittedName>
</protein>
<feature type="transmembrane region" description="Helical" evidence="1">
    <location>
        <begin position="7"/>
        <end position="26"/>
    </location>
</feature>
<evidence type="ECO:0000256" key="1">
    <source>
        <dbReference type="SAM" id="Phobius"/>
    </source>
</evidence>
<keyword evidence="1" id="KW-0812">Transmembrane</keyword>
<dbReference type="EMBL" id="CZAI01000004">
    <property type="protein sequence ID" value="CUP42647.1"/>
    <property type="molecule type" value="Genomic_DNA"/>
</dbReference>
<sequence>MYLPCICPFQIFGFFSAAAYLCLILFQTPTTMRIIFIIYYLLITLLFVSCQESSSVEVEREKIASLLQKGDSCRQVGNEENSIAFYYRSLELAKQTGEQLLEAATSDRLGIVYLYRELYYDALDLFRQSASIYALTGENIRLALALRNIGRTNLVLHHSDSIACYYEQAIEVASRLEDKKLLHTISKELEAIYSKAGFYDYSPRLMLKCLDSVSDDDFSNLLAGEYYIGMNNAEEARIWLKKAVQTSDMYICSSAYQLLYEIEKRTNHPDTAVKYAEYYIQCKDSLDKQISVSSTIRALGQNYEKERLKWENQQLQNEQLRKRMYYLIILSISCCLLVVGLVLYYREKWKKEKVLAGVMKRLRDNERQIENYTAVIEKNRRIISDLKGTQQKNALLLREEKNKSINYENLQHENLLLMKQLHILHSDREGLLQQLQMGTNSSISSQRITAFTQLWLLKSEPYYGIIETQEEWNRLFELIDLFYGNISARLNGCELLREHDRRICYLLHAGLDNSALGILFNIDNTSVTKSKQRIKKKLGLGPNDVLETFLNENKK</sequence>
<dbReference type="SUPFAM" id="SSF48452">
    <property type="entry name" value="TPR-like"/>
    <property type="match status" value="1"/>
</dbReference>
<accession>A0A174N719</accession>
<keyword evidence="1" id="KW-0472">Membrane</keyword>
<gene>
    <name evidence="2" type="ORF">ERS852494_02241</name>
</gene>
<feature type="transmembrane region" description="Helical" evidence="1">
    <location>
        <begin position="32"/>
        <end position="50"/>
    </location>
</feature>
<feature type="transmembrane region" description="Helical" evidence="1">
    <location>
        <begin position="324"/>
        <end position="345"/>
    </location>
</feature>
<keyword evidence="1" id="KW-1133">Transmembrane helix</keyword>
<dbReference type="Pfam" id="PF13424">
    <property type="entry name" value="TPR_12"/>
    <property type="match status" value="1"/>
</dbReference>
<proteinExistence type="predicted"/>
<organism evidence="2 3">
    <name type="scientific">Bacteroides caccae</name>
    <dbReference type="NCBI Taxonomy" id="47678"/>
    <lineage>
        <taxon>Bacteria</taxon>
        <taxon>Pseudomonadati</taxon>
        <taxon>Bacteroidota</taxon>
        <taxon>Bacteroidia</taxon>
        <taxon>Bacteroidales</taxon>
        <taxon>Bacteroidaceae</taxon>
        <taxon>Bacteroides</taxon>
    </lineage>
</organism>
<name>A0A174N719_9BACE</name>